<dbReference type="InterPro" id="IPR016084">
    <property type="entry name" value="Haem_Oase-like_multi-hlx"/>
</dbReference>
<dbReference type="GeneID" id="41589383"/>
<sequence>MLSQLREELSQINQQIINHPFIKSAEEGKIAQNKIQLIYDQQWYIVNSDVKSLAIMLSKAKEQDEIDFLLSALEGDYAGLKILRKIANKNVEPLPWAVAYTHYLAWLANYASTGEQVLALVINLPIWSQNCKKLAEIFKGKINVEFLELFANAKIDEDLAEKIISRYDSKNYLEIAKTIQAYELSFWNSIYQES</sequence>
<dbReference type="RefSeq" id="WP_148690428.1">
    <property type="nucleotide sequence ID" value="NZ_CP020477.1"/>
</dbReference>
<evidence type="ECO:0000313" key="2">
    <source>
        <dbReference type="EMBL" id="ARM74681.1"/>
    </source>
</evidence>
<feature type="domain" description="Thiaminase-2/PQQC" evidence="1">
    <location>
        <begin position="8"/>
        <end position="192"/>
    </location>
</feature>
<dbReference type="STRING" id="282676.B6F84_00660"/>
<reference evidence="2 3" key="1">
    <citation type="submission" date="2017-03" db="EMBL/GenBank/DDBJ databases">
        <title>Sulfur activation and transportation mechanism of thermophilic Archaea Acidianus manzaensis YN-25.</title>
        <authorList>
            <person name="Ma Y."/>
            <person name="Yang Y."/>
            <person name="Xia J."/>
        </authorList>
    </citation>
    <scope>NUCLEOTIDE SEQUENCE [LARGE SCALE GENOMIC DNA]</scope>
    <source>
        <strain evidence="2 3">YN-25</strain>
    </source>
</reference>
<dbReference type="KEGG" id="aman:B6F84_00660"/>
<keyword evidence="3" id="KW-1185">Reference proteome</keyword>
<name>A0A1W6JWM1_9CREN</name>
<evidence type="ECO:0000259" key="1">
    <source>
        <dbReference type="Pfam" id="PF03070"/>
    </source>
</evidence>
<dbReference type="Gene3D" id="1.20.910.10">
    <property type="entry name" value="Heme oxygenase-like"/>
    <property type="match status" value="1"/>
</dbReference>
<protein>
    <submittedName>
        <fullName evidence="2">TenA family transcriptional regulator</fullName>
    </submittedName>
</protein>
<gene>
    <name evidence="2" type="ORF">B6F84_00660</name>
</gene>
<accession>A0A1W6JWM1</accession>
<dbReference type="EMBL" id="CP020477">
    <property type="protein sequence ID" value="ARM74681.1"/>
    <property type="molecule type" value="Genomic_DNA"/>
</dbReference>
<dbReference type="SUPFAM" id="SSF48613">
    <property type="entry name" value="Heme oxygenase-like"/>
    <property type="match status" value="1"/>
</dbReference>
<dbReference type="Proteomes" id="UP000193404">
    <property type="component" value="Chromosome"/>
</dbReference>
<proteinExistence type="predicted"/>
<organism evidence="2 3">
    <name type="scientific">Acidianus manzaensis</name>
    <dbReference type="NCBI Taxonomy" id="282676"/>
    <lineage>
        <taxon>Archaea</taxon>
        <taxon>Thermoproteota</taxon>
        <taxon>Thermoprotei</taxon>
        <taxon>Sulfolobales</taxon>
        <taxon>Sulfolobaceae</taxon>
        <taxon>Acidianus</taxon>
    </lineage>
</organism>
<dbReference type="AlphaFoldDB" id="A0A1W6JWM1"/>
<dbReference type="InterPro" id="IPR004305">
    <property type="entry name" value="Thiaminase-2/PQQC"/>
</dbReference>
<dbReference type="OrthoDB" id="42133at2157"/>
<dbReference type="Pfam" id="PF03070">
    <property type="entry name" value="TENA_THI-4"/>
    <property type="match status" value="1"/>
</dbReference>
<evidence type="ECO:0000313" key="3">
    <source>
        <dbReference type="Proteomes" id="UP000193404"/>
    </source>
</evidence>